<reference evidence="11 12" key="1">
    <citation type="submission" date="2017-06" db="EMBL/GenBank/DDBJ databases">
        <title>Draft genome sequence of Fusobacterium nucleatum subsp. polymorphum KCOM 1271 (=ChDC F305).</title>
        <authorList>
            <person name="Kook J.-K."/>
            <person name="Park S.-N."/>
            <person name="Lim Y.K."/>
            <person name="Roh H."/>
        </authorList>
    </citation>
    <scope>NUCLEOTIDE SEQUENCE [LARGE SCALE GENOMIC DNA]</scope>
    <source>
        <strain evidence="12">KCOM 1271 (ChDC F305)</strain>
    </source>
</reference>
<dbReference type="GO" id="GO:0006310">
    <property type="term" value="P:DNA recombination"/>
    <property type="evidence" value="ECO:0007669"/>
    <property type="project" value="UniProtKB-KW"/>
</dbReference>
<dbReference type="InterPro" id="IPR021027">
    <property type="entry name" value="Transposase_put_HTH"/>
</dbReference>
<dbReference type="PANTHER" id="PTHR30405">
    <property type="entry name" value="TRANSPOSASE"/>
    <property type="match status" value="1"/>
</dbReference>
<name>A0A2C6BLR6_FUSNP</name>
<comment type="similarity">
    <text evidence="2">In the N-terminal section; belongs to the transposase 2 family.</text>
</comment>
<dbReference type="Pfam" id="PF12323">
    <property type="entry name" value="HTH_OrfB_IS605"/>
    <property type="match status" value="1"/>
</dbReference>
<comment type="similarity">
    <text evidence="1">In the C-terminal section; belongs to the transposase 35 family.</text>
</comment>
<organism evidence="11 12">
    <name type="scientific">Fusobacterium nucleatum subsp. polymorphum</name>
    <name type="common">Fusobacterium polymorphum</name>
    <dbReference type="NCBI Taxonomy" id="76857"/>
    <lineage>
        <taxon>Bacteria</taxon>
        <taxon>Fusobacteriati</taxon>
        <taxon>Fusobacteriota</taxon>
        <taxon>Fusobacteriia</taxon>
        <taxon>Fusobacteriales</taxon>
        <taxon>Fusobacteriaceae</taxon>
        <taxon>Fusobacterium</taxon>
    </lineage>
</organism>
<dbReference type="InterPro" id="IPR051399">
    <property type="entry name" value="RNA-guided_DNA_endo/Transpos"/>
</dbReference>
<accession>A0A2C6BLR6</accession>
<dbReference type="NCBIfam" id="TIGR01766">
    <property type="entry name" value="IS200/IS605 family accessory protein TnpB-like domain"/>
    <property type="match status" value="1"/>
</dbReference>
<evidence type="ECO:0000313" key="11">
    <source>
        <dbReference type="EMBL" id="PHI04073.1"/>
    </source>
</evidence>
<evidence type="ECO:0000256" key="2">
    <source>
        <dbReference type="ARBA" id="ARBA00011044"/>
    </source>
</evidence>
<protein>
    <submittedName>
        <fullName evidence="11">Transposase</fullName>
    </submittedName>
</protein>
<dbReference type="AlphaFoldDB" id="A0A2C6BLR6"/>
<evidence type="ECO:0000256" key="4">
    <source>
        <dbReference type="ARBA" id="ARBA00022723"/>
    </source>
</evidence>
<dbReference type="InterPro" id="IPR053522">
    <property type="entry name" value="RNA-guided_endonuclease_TnpB"/>
</dbReference>
<feature type="domain" description="Probable transposase IS891/IS1136/IS1341" evidence="8">
    <location>
        <begin position="165"/>
        <end position="288"/>
    </location>
</feature>
<dbReference type="NCBIfam" id="NF040570">
    <property type="entry name" value="guided_TnpB"/>
    <property type="match status" value="1"/>
</dbReference>
<evidence type="ECO:0000256" key="3">
    <source>
        <dbReference type="ARBA" id="ARBA00022578"/>
    </source>
</evidence>
<dbReference type="Pfam" id="PF01385">
    <property type="entry name" value="OrfB_IS605"/>
    <property type="match status" value="1"/>
</dbReference>
<dbReference type="Pfam" id="PF07282">
    <property type="entry name" value="Cas12f1-like_TNB"/>
    <property type="match status" value="1"/>
</dbReference>
<keyword evidence="5" id="KW-0862">Zinc</keyword>
<evidence type="ECO:0000259" key="9">
    <source>
        <dbReference type="Pfam" id="PF07282"/>
    </source>
</evidence>
<dbReference type="InterPro" id="IPR010095">
    <property type="entry name" value="Cas12f1-like_TNB"/>
</dbReference>
<dbReference type="NCBIfam" id="NF038281">
    <property type="entry name" value="IS200_TnpB"/>
    <property type="match status" value="1"/>
</dbReference>
<evidence type="ECO:0000256" key="6">
    <source>
        <dbReference type="ARBA" id="ARBA00023125"/>
    </source>
</evidence>
<keyword evidence="6" id="KW-0238">DNA-binding</keyword>
<gene>
    <name evidence="11" type="ORF">CBG54_13790</name>
</gene>
<dbReference type="GO" id="GO:0032196">
    <property type="term" value="P:transposition"/>
    <property type="evidence" value="ECO:0007669"/>
    <property type="project" value="UniProtKB-KW"/>
</dbReference>
<evidence type="ECO:0000256" key="1">
    <source>
        <dbReference type="ARBA" id="ARBA00008761"/>
    </source>
</evidence>
<dbReference type="Proteomes" id="UP000224182">
    <property type="component" value="Unassembled WGS sequence"/>
</dbReference>
<evidence type="ECO:0000256" key="5">
    <source>
        <dbReference type="ARBA" id="ARBA00022833"/>
    </source>
</evidence>
<comment type="caution">
    <text evidence="11">The sequence shown here is derived from an EMBL/GenBank/DDBJ whole genome shotgun (WGS) entry which is preliminary data.</text>
</comment>
<proteinExistence type="inferred from homology"/>
<feature type="domain" description="Transposase putative helix-turn-helix" evidence="10">
    <location>
        <begin position="1"/>
        <end position="48"/>
    </location>
</feature>
<evidence type="ECO:0000259" key="10">
    <source>
        <dbReference type="Pfam" id="PF12323"/>
    </source>
</evidence>
<keyword evidence="7" id="KW-0233">DNA recombination</keyword>
<evidence type="ECO:0000259" key="8">
    <source>
        <dbReference type="Pfam" id="PF01385"/>
    </source>
</evidence>
<keyword evidence="4" id="KW-0479">Metal-binding</keyword>
<dbReference type="InterPro" id="IPR001959">
    <property type="entry name" value="Transposase"/>
</dbReference>
<keyword evidence="3" id="KW-0815">Transposition</keyword>
<dbReference type="GO" id="GO:0003677">
    <property type="term" value="F:DNA binding"/>
    <property type="evidence" value="ECO:0007669"/>
    <property type="project" value="UniProtKB-KW"/>
</dbReference>
<evidence type="ECO:0000313" key="12">
    <source>
        <dbReference type="Proteomes" id="UP000224182"/>
    </source>
</evidence>
<sequence length="382" mass="44983">MKTIKKSYKFRIYPTLEQKKIFAKFFGCVRKVHNLMLDDRKKGYEEYKSTGIKNKYPTPAKYKKEYPYLKEVDSLALANAQLNLEKAFKNFLKNKDFGFPKYKCKSNPVQSYTTNNQNTIYIKNGYIKLPKLKSLVKIKLHREIKGTIKSVTISKNSLNHYFTSILCEEEIEELPKTKKNIGIDLGIKEFAMMSDYTKVENLKLTKEYEKKLKREQRKLSRRCKLAKDSDKKLSDSKNYQKQKKKVAKIHNKIRNKRKDYINKLSTKIINNHDIICIEDLNIKGMLKNHKLAKSISDVSWSEFRRQLEYKANWYGRIIIKVPTFYPSSKTCSRCGNVKEGLLLSERTYYCECCGLEIDRDYNASINILRKGLEILKEQKKVS</sequence>
<dbReference type="GO" id="GO:0046872">
    <property type="term" value="F:metal ion binding"/>
    <property type="evidence" value="ECO:0007669"/>
    <property type="project" value="UniProtKB-KW"/>
</dbReference>
<dbReference type="EMBL" id="NIRN01000002">
    <property type="protein sequence ID" value="PHI04073.1"/>
    <property type="molecule type" value="Genomic_DNA"/>
</dbReference>
<feature type="domain" description="Cas12f1-like TNB" evidence="9">
    <location>
        <begin position="300"/>
        <end position="367"/>
    </location>
</feature>
<evidence type="ECO:0000256" key="7">
    <source>
        <dbReference type="ARBA" id="ARBA00023172"/>
    </source>
</evidence>
<dbReference type="PANTHER" id="PTHR30405:SF11">
    <property type="entry name" value="RNA-GUIDED DNA ENDONUCLEASE RV2885C-RELATED"/>
    <property type="match status" value="1"/>
</dbReference>